<accession>U4LDZ7</accession>
<name>U4LDZ7_PYROM</name>
<evidence type="ECO:0000313" key="1">
    <source>
        <dbReference type="EMBL" id="CCX12982.1"/>
    </source>
</evidence>
<protein>
    <submittedName>
        <fullName evidence="1">Uncharacterized protein</fullName>
    </submittedName>
</protein>
<gene>
    <name evidence="1" type="ORF">PCON_12575</name>
</gene>
<proteinExistence type="predicted"/>
<reference evidence="1 2" key="1">
    <citation type="journal article" date="2013" name="PLoS Genet.">
        <title>The genome and development-dependent transcriptomes of Pyronema confluens: a window into fungal evolution.</title>
        <authorList>
            <person name="Traeger S."/>
            <person name="Altegoer F."/>
            <person name="Freitag M."/>
            <person name="Gabaldon T."/>
            <person name="Kempken F."/>
            <person name="Kumar A."/>
            <person name="Marcet-Houben M."/>
            <person name="Poggeler S."/>
            <person name="Stajich J.E."/>
            <person name="Nowrousian M."/>
        </authorList>
    </citation>
    <scope>NUCLEOTIDE SEQUENCE [LARGE SCALE GENOMIC DNA]</scope>
    <source>
        <strain evidence="2">CBS 100304</strain>
        <tissue evidence="1">Vegetative mycelium</tissue>
    </source>
</reference>
<sequence>MVNGQGRPHRNEIACNSSHLCETLSLAKDCRVIGEINLKPYPLNRDRGFGDYCDLSTLVTSQFERQFTAVLKPWTRNYSDT</sequence>
<keyword evidence="2" id="KW-1185">Reference proteome</keyword>
<dbReference type="AlphaFoldDB" id="U4LDZ7"/>
<evidence type="ECO:0000313" key="2">
    <source>
        <dbReference type="Proteomes" id="UP000018144"/>
    </source>
</evidence>
<dbReference type="EMBL" id="HF935735">
    <property type="protein sequence ID" value="CCX12982.1"/>
    <property type="molecule type" value="Genomic_DNA"/>
</dbReference>
<dbReference type="Proteomes" id="UP000018144">
    <property type="component" value="Unassembled WGS sequence"/>
</dbReference>
<dbReference type="OrthoDB" id="5345779at2759"/>
<organism evidence="1 2">
    <name type="scientific">Pyronema omphalodes (strain CBS 100304)</name>
    <name type="common">Pyronema confluens</name>
    <dbReference type="NCBI Taxonomy" id="1076935"/>
    <lineage>
        <taxon>Eukaryota</taxon>
        <taxon>Fungi</taxon>
        <taxon>Dikarya</taxon>
        <taxon>Ascomycota</taxon>
        <taxon>Pezizomycotina</taxon>
        <taxon>Pezizomycetes</taxon>
        <taxon>Pezizales</taxon>
        <taxon>Pyronemataceae</taxon>
        <taxon>Pyronema</taxon>
    </lineage>
</organism>